<dbReference type="EMBL" id="BABS01000071">
    <property type="protein sequence ID" value="GAA09164.1"/>
    <property type="molecule type" value="Genomic_DNA"/>
</dbReference>
<gene>
    <name evidence="8" type="ORF">ATPR_2168</name>
</gene>
<dbReference type="NCBIfam" id="TIGR01844">
    <property type="entry name" value="type_I_sec_TolC"/>
    <property type="match status" value="1"/>
</dbReference>
<dbReference type="GO" id="GO:1990281">
    <property type="term" value="C:efflux pump complex"/>
    <property type="evidence" value="ECO:0007669"/>
    <property type="project" value="TreeGrafter"/>
</dbReference>
<keyword evidence="7" id="KW-0998">Cell outer membrane</keyword>
<evidence type="ECO:0000256" key="5">
    <source>
        <dbReference type="ARBA" id="ARBA00022692"/>
    </source>
</evidence>
<comment type="caution">
    <text evidence="8">The sequence shown here is derived from an EMBL/GenBank/DDBJ whole genome shotgun (WGS) entry which is preliminary data.</text>
</comment>
<dbReference type="AlphaFoldDB" id="F7VFL9"/>
<name>F7VFL9_9PROT</name>
<evidence type="ECO:0000313" key="8">
    <source>
        <dbReference type="EMBL" id="GAA09164.1"/>
    </source>
</evidence>
<evidence type="ECO:0000256" key="4">
    <source>
        <dbReference type="ARBA" id="ARBA00022452"/>
    </source>
</evidence>
<dbReference type="Proteomes" id="UP000004319">
    <property type="component" value="Unassembled WGS sequence"/>
</dbReference>
<proteinExistence type="inferred from homology"/>
<organism evidence="8 9">
    <name type="scientific">Acetobacter tropicalis NBRC 101654</name>
    <dbReference type="NCBI Taxonomy" id="749388"/>
    <lineage>
        <taxon>Bacteria</taxon>
        <taxon>Pseudomonadati</taxon>
        <taxon>Pseudomonadota</taxon>
        <taxon>Alphaproteobacteria</taxon>
        <taxon>Acetobacterales</taxon>
        <taxon>Acetobacteraceae</taxon>
        <taxon>Acetobacter</taxon>
    </lineage>
</organism>
<accession>F7VFL9</accession>
<comment type="subcellular location">
    <subcellularLocation>
        <location evidence="1">Cell outer membrane</location>
    </subcellularLocation>
</comment>
<comment type="similarity">
    <text evidence="2">Belongs to the outer membrane factor (OMF) (TC 1.B.17) family.</text>
</comment>
<dbReference type="InterPro" id="IPR051906">
    <property type="entry name" value="TolC-like"/>
</dbReference>
<evidence type="ECO:0000313" key="9">
    <source>
        <dbReference type="Proteomes" id="UP000004319"/>
    </source>
</evidence>
<dbReference type="InterPro" id="IPR003423">
    <property type="entry name" value="OMP_efflux"/>
</dbReference>
<dbReference type="GO" id="GO:0015562">
    <property type="term" value="F:efflux transmembrane transporter activity"/>
    <property type="evidence" value="ECO:0007669"/>
    <property type="project" value="InterPro"/>
</dbReference>
<keyword evidence="5" id="KW-0812">Transmembrane</keyword>
<keyword evidence="3" id="KW-0813">Transport</keyword>
<dbReference type="InterPro" id="IPR010130">
    <property type="entry name" value="T1SS_OMP_TolC"/>
</dbReference>
<evidence type="ECO:0000256" key="3">
    <source>
        <dbReference type="ARBA" id="ARBA00022448"/>
    </source>
</evidence>
<dbReference type="PANTHER" id="PTHR30026">
    <property type="entry name" value="OUTER MEMBRANE PROTEIN TOLC"/>
    <property type="match status" value="1"/>
</dbReference>
<dbReference type="PANTHER" id="PTHR30026:SF22">
    <property type="entry name" value="OUTER MEMBRANE EFFLUX PROTEIN"/>
    <property type="match status" value="1"/>
</dbReference>
<evidence type="ECO:0000256" key="7">
    <source>
        <dbReference type="ARBA" id="ARBA00023237"/>
    </source>
</evidence>
<dbReference type="Gene3D" id="1.20.1600.10">
    <property type="entry name" value="Outer membrane efflux proteins (OEP)"/>
    <property type="match status" value="1"/>
</dbReference>
<dbReference type="SUPFAM" id="SSF56954">
    <property type="entry name" value="Outer membrane efflux proteins (OEP)"/>
    <property type="match status" value="1"/>
</dbReference>
<reference evidence="8 9" key="1">
    <citation type="journal article" date="2011" name="Biochem. Biophys. Res. Commun.">
        <title>Increased number of Arginine-based salt bridges contributes to the thermotolerance of thermotolerant acetic acid bacteria, Acetobacter tropicalis SKU1100.</title>
        <authorList>
            <person name="Matsutani M."/>
            <person name="Hirakawa H."/>
            <person name="Nishikura M."/>
            <person name="Soemphol W."/>
            <person name="Ali I.A.I."/>
            <person name="Yakushi T."/>
            <person name="Matsushita K."/>
        </authorList>
    </citation>
    <scope>NUCLEOTIDE SEQUENCE [LARGE SCALE GENOMIC DNA]</scope>
    <source>
        <strain evidence="8 9">NBRC 101654</strain>
    </source>
</reference>
<dbReference type="GO" id="GO:0015288">
    <property type="term" value="F:porin activity"/>
    <property type="evidence" value="ECO:0007669"/>
    <property type="project" value="TreeGrafter"/>
</dbReference>
<evidence type="ECO:0000256" key="6">
    <source>
        <dbReference type="ARBA" id="ARBA00023136"/>
    </source>
</evidence>
<evidence type="ECO:0000256" key="1">
    <source>
        <dbReference type="ARBA" id="ARBA00004442"/>
    </source>
</evidence>
<keyword evidence="4" id="KW-1134">Transmembrane beta strand</keyword>
<dbReference type="Pfam" id="PF02321">
    <property type="entry name" value="OEP"/>
    <property type="match status" value="2"/>
</dbReference>
<protein>
    <submittedName>
        <fullName evidence="8">Secretion system type I outer membrane protein TolC</fullName>
    </submittedName>
</protein>
<sequence>MGIGLTAALCSSTAWAQKYDGSGSPTFVPHTLQEALASAYLTNPTLQQARATLRATDEQVPTALAGWRPTVTGSVGLTYYKGQNDYQGSADQPGYLRIYDTPGYTAGVTITQPIYSGGKTTASTHQAVNKVMAARANLISVEQQVFKNVVNAYVSVIEDEQLLQLNINNERVLQQQLRATNERFRVGEITRTDVAQAESAYATAKAARQQSEGTLQTAQATYMQIVGMAPPPNLVPPQPLVLPVKNEQTAAAMAVRNNPDVINALFTESSQKDAVSVAVAAIMPKISATAAYQRQVNQSLNHQIDENKYAMLNFNIPVYQGGSEYAAVRQAKQQVQAAHREVDIQRRTAAQDAVSNWQKLVSYQAAISSNRAAIRAGTVALDGVERQAIVGTSTTLEVLQQQETLLQAQVALVQSLSNMVLSSYNVAAAIGRLTAADLKLNVPLYDDKAYYQAVKDRLWGINDYAVNQPGR</sequence>
<evidence type="ECO:0000256" key="2">
    <source>
        <dbReference type="ARBA" id="ARBA00007613"/>
    </source>
</evidence>
<dbReference type="GO" id="GO:0009279">
    <property type="term" value="C:cell outer membrane"/>
    <property type="evidence" value="ECO:0007669"/>
    <property type="project" value="UniProtKB-SubCell"/>
</dbReference>
<keyword evidence="6" id="KW-0472">Membrane</keyword>